<organism evidence="1 2">
    <name type="scientific">Candidatus Sherwoodlollariibacterium unditelluris</name>
    <dbReference type="NCBI Taxonomy" id="1974757"/>
    <lineage>
        <taxon>Bacteria</taxon>
        <taxon>Pseudomonadati</taxon>
        <taxon>Candidatus Omnitrophota</taxon>
        <taxon>Candidatus Sherwoodlollariibacterium</taxon>
    </lineage>
</organism>
<sequence length="378" mass="44313">MEFTEEKKELMRIDVNIEKMPVVFFGSEKKKKALEKKIFESGQPYVISKVSSADGSIIKELSIAPNAAYGLLTEFDQDIGVVVFYQVSELNKKLGYCPRKIRVAFSDFPKIMGIKYHGRLYKDIERSAERTSSFEIYQDKYVTVKEKGGTLKIYDKRSLKLFHFNGIYKEEKATQKGKKIKKYYLEVEIPDWIRNNIENFYTTEFDVKKYFMLKGGRAKRLHRFLDFIRYTKTISISYEKLKEELWIDEKEIYHFRQALKRSFTPLVKSGFLTNFKFDESSVMVTFSSVKKSKPQMQLTFEEIARRDSLVSIMLEKLGDIKSKNFYYKVAQRCPEELIHKCLSLTQEVIETKGIKKSKGAVFTDILKRESKRMGIALS</sequence>
<proteinExistence type="predicted"/>
<accession>A0A2G9YKS2</accession>
<protein>
    <submittedName>
        <fullName evidence="1">Uncharacterized protein</fullName>
    </submittedName>
</protein>
<reference evidence="1 2" key="1">
    <citation type="submission" date="2017-09" db="EMBL/GenBank/DDBJ databases">
        <title>Depth-based differentiation of microbial function through sediment-hosted aquifers and enrichment of novel symbionts in the deep terrestrial subsurface.</title>
        <authorList>
            <person name="Probst A.J."/>
            <person name="Ladd B."/>
            <person name="Jarett J.K."/>
            <person name="Geller-Mcgrath D.E."/>
            <person name="Sieber C.M."/>
            <person name="Emerson J.B."/>
            <person name="Anantharaman K."/>
            <person name="Thomas B.C."/>
            <person name="Malmstrom R."/>
            <person name="Stieglmeier M."/>
            <person name="Klingl A."/>
            <person name="Woyke T."/>
            <person name="Ryan C.M."/>
            <person name="Banfield J.F."/>
        </authorList>
    </citation>
    <scope>NUCLEOTIDE SEQUENCE [LARGE SCALE GENOMIC DNA]</scope>
    <source>
        <strain evidence="1">CG23_combo_of_CG06-09_8_20_14_all_41_10</strain>
    </source>
</reference>
<dbReference type="Proteomes" id="UP000231292">
    <property type="component" value="Unassembled WGS sequence"/>
</dbReference>
<name>A0A2G9YKS2_9BACT</name>
<comment type="caution">
    <text evidence="1">The sequence shown here is derived from an EMBL/GenBank/DDBJ whole genome shotgun (WGS) entry which is preliminary data.</text>
</comment>
<dbReference type="InterPro" id="IPR018777">
    <property type="entry name" value="Replication_initiator_prot_A"/>
</dbReference>
<gene>
    <name evidence="1" type="ORF">COX41_00685</name>
</gene>
<dbReference type="AlphaFoldDB" id="A0A2G9YKS2"/>
<dbReference type="Pfam" id="PF10134">
    <property type="entry name" value="RPA"/>
    <property type="match status" value="1"/>
</dbReference>
<evidence type="ECO:0000313" key="1">
    <source>
        <dbReference type="EMBL" id="PIP19847.1"/>
    </source>
</evidence>
<evidence type="ECO:0000313" key="2">
    <source>
        <dbReference type="Proteomes" id="UP000231292"/>
    </source>
</evidence>
<dbReference type="EMBL" id="PCRK01000011">
    <property type="protein sequence ID" value="PIP19847.1"/>
    <property type="molecule type" value="Genomic_DNA"/>
</dbReference>